<keyword evidence="2" id="KW-0285">Flavoprotein</keyword>
<dbReference type="Gene3D" id="2.40.30.10">
    <property type="entry name" value="Translation factors"/>
    <property type="match status" value="1"/>
</dbReference>
<proteinExistence type="predicted"/>
<evidence type="ECO:0000313" key="8">
    <source>
        <dbReference type="Proteomes" id="UP001055125"/>
    </source>
</evidence>
<keyword evidence="4" id="KW-0812">Transmembrane</keyword>
<dbReference type="InterPro" id="IPR055178">
    <property type="entry name" value="RsdA/BaiN/AoA(So)-like_dom"/>
</dbReference>
<evidence type="ECO:0000256" key="3">
    <source>
        <dbReference type="ARBA" id="ARBA00022827"/>
    </source>
</evidence>
<organism evidence="7 8">
    <name type="scientific">Methylobacterium iners</name>
    <dbReference type="NCBI Taxonomy" id="418707"/>
    <lineage>
        <taxon>Bacteria</taxon>
        <taxon>Pseudomonadati</taxon>
        <taxon>Pseudomonadota</taxon>
        <taxon>Alphaproteobacteria</taxon>
        <taxon>Hyphomicrobiales</taxon>
        <taxon>Methylobacteriaceae</taxon>
        <taxon>Methylobacterium</taxon>
    </lineage>
</organism>
<evidence type="ECO:0000313" key="7">
    <source>
        <dbReference type="EMBL" id="GJD96202.1"/>
    </source>
</evidence>
<dbReference type="PRINTS" id="PR00419">
    <property type="entry name" value="ADXRDTASE"/>
</dbReference>
<name>A0ABQ4S183_9HYPH</name>
<dbReference type="InterPro" id="IPR004792">
    <property type="entry name" value="BaiN-like"/>
</dbReference>
<dbReference type="InterPro" id="IPR057661">
    <property type="entry name" value="RsdA/BaiN/AoA(So)_Rossmann"/>
</dbReference>
<dbReference type="InterPro" id="IPR036188">
    <property type="entry name" value="FAD/NAD-bd_sf"/>
</dbReference>
<feature type="domain" description="RsdA/BaiN/AoA(So)-like Rossmann fold-like" evidence="5">
    <location>
        <begin position="5"/>
        <end position="394"/>
    </location>
</feature>
<dbReference type="PANTHER" id="PTHR42887:SF1">
    <property type="entry name" value="BLR3961 PROTEIN"/>
    <property type="match status" value="1"/>
</dbReference>
<evidence type="ECO:0000259" key="5">
    <source>
        <dbReference type="Pfam" id="PF03486"/>
    </source>
</evidence>
<dbReference type="Gene3D" id="1.10.8.260">
    <property type="entry name" value="HI0933 insert domain-like"/>
    <property type="match status" value="1"/>
</dbReference>
<comment type="cofactor">
    <cofactor evidence="1">
        <name>FAD</name>
        <dbReference type="ChEBI" id="CHEBI:57692"/>
    </cofactor>
</comment>
<accession>A0ABQ4S183</accession>
<dbReference type="Proteomes" id="UP001055125">
    <property type="component" value="Unassembled WGS sequence"/>
</dbReference>
<protein>
    <submittedName>
        <fullName evidence="7">3-dehydro-bile acid delta(4,6)-reductase</fullName>
    </submittedName>
</protein>
<dbReference type="NCBIfam" id="TIGR03862">
    <property type="entry name" value="flavo_PP4765"/>
    <property type="match status" value="1"/>
</dbReference>
<dbReference type="SUPFAM" id="SSF160996">
    <property type="entry name" value="HI0933 insert domain-like"/>
    <property type="match status" value="1"/>
</dbReference>
<dbReference type="Pfam" id="PF03486">
    <property type="entry name" value="HI0933_like"/>
    <property type="match status" value="1"/>
</dbReference>
<evidence type="ECO:0000256" key="1">
    <source>
        <dbReference type="ARBA" id="ARBA00001974"/>
    </source>
</evidence>
<dbReference type="Gene3D" id="3.50.50.60">
    <property type="entry name" value="FAD/NAD(P)-binding domain"/>
    <property type="match status" value="1"/>
</dbReference>
<dbReference type="PANTHER" id="PTHR42887">
    <property type="entry name" value="OS12G0638800 PROTEIN"/>
    <property type="match status" value="1"/>
</dbReference>
<gene>
    <name evidence="7" type="primary">baiN</name>
    <name evidence="7" type="ORF">OCOJLMKI_3421</name>
</gene>
<keyword evidence="4" id="KW-0472">Membrane</keyword>
<dbReference type="InterPro" id="IPR023166">
    <property type="entry name" value="BaiN-like_dom_sf"/>
</dbReference>
<reference evidence="7" key="2">
    <citation type="submission" date="2021-08" db="EMBL/GenBank/DDBJ databases">
        <authorList>
            <person name="Tani A."/>
            <person name="Ola A."/>
            <person name="Ogura Y."/>
            <person name="Katsura K."/>
            <person name="Hayashi T."/>
        </authorList>
    </citation>
    <scope>NUCLEOTIDE SEQUENCE</scope>
    <source>
        <strain evidence="7">DSM 19015</strain>
    </source>
</reference>
<feature type="domain" description="RsdA/BaiN/AoA(So)-like insert" evidence="6">
    <location>
        <begin position="192"/>
        <end position="342"/>
    </location>
</feature>
<evidence type="ECO:0000256" key="2">
    <source>
        <dbReference type="ARBA" id="ARBA00022630"/>
    </source>
</evidence>
<dbReference type="RefSeq" id="WP_238245310.1">
    <property type="nucleotide sequence ID" value="NZ_BPQP01000056.1"/>
</dbReference>
<comment type="caution">
    <text evidence="7">The sequence shown here is derived from an EMBL/GenBank/DDBJ whole genome shotgun (WGS) entry which is preliminary data.</text>
</comment>
<dbReference type="EMBL" id="BPQP01000056">
    <property type="protein sequence ID" value="GJD96202.1"/>
    <property type="molecule type" value="Genomic_DNA"/>
</dbReference>
<evidence type="ECO:0000259" key="6">
    <source>
        <dbReference type="Pfam" id="PF22780"/>
    </source>
</evidence>
<dbReference type="NCBIfam" id="TIGR00275">
    <property type="entry name" value="aminoacetone oxidase family FAD-binding enzyme"/>
    <property type="match status" value="1"/>
</dbReference>
<reference evidence="7" key="1">
    <citation type="journal article" date="2021" name="Front. Microbiol.">
        <title>Comprehensive Comparative Genomics and Phenotyping of Methylobacterium Species.</title>
        <authorList>
            <person name="Alessa O."/>
            <person name="Ogura Y."/>
            <person name="Fujitani Y."/>
            <person name="Takami H."/>
            <person name="Hayashi T."/>
            <person name="Sahin N."/>
            <person name="Tani A."/>
        </authorList>
    </citation>
    <scope>NUCLEOTIDE SEQUENCE</scope>
    <source>
        <strain evidence="7">DSM 19015</strain>
    </source>
</reference>
<keyword evidence="3" id="KW-0274">FAD</keyword>
<keyword evidence="4" id="KW-1133">Transmembrane helix</keyword>
<evidence type="ECO:0000256" key="4">
    <source>
        <dbReference type="SAM" id="Phobius"/>
    </source>
</evidence>
<feature type="transmembrane region" description="Helical" evidence="4">
    <location>
        <begin position="6"/>
        <end position="32"/>
    </location>
</feature>
<dbReference type="Pfam" id="PF22780">
    <property type="entry name" value="HI0933_like_1st"/>
    <property type="match status" value="1"/>
</dbReference>
<sequence length="422" mass="43862">MSDPDIAIIGGGPAGLAAAEVLVGAGLAVTIYERMPSLGRKFLMAGRGGLNLTHSEPLPAFQARYHPAEARLAGAVEAFPPDALRAWCEALGEPSFVGSSGRVFPKSFKASPLLRAWLTRLDGLGVRVRTRHRFVGWDEERPAFETPAGRISVPARATLLALGGASWSRLGSDGAWVPLLREAGVPVSPLAPANGGFAMAWSDFFRARFAGAPLKRIALTIGDTRVRGEAVVTGEGIEGGAIYAASRLIREAMAARGEAVIALDLRPDLTEAALAGRLAAARPGQSQAETLRKQAGLSPVMVSLLRESAGRTLPSAAPDLAALIKAAPLRINGTGSIERAISTAGGVAFAGLDARFMLRARPGTFVAGEMLDWEAPTGGYLLQAAFATGRAAAEGMMAWLQADAEQTSSDRRGAAALSGTPV</sequence>
<keyword evidence="8" id="KW-1185">Reference proteome</keyword>
<dbReference type="SUPFAM" id="SSF51905">
    <property type="entry name" value="FAD/NAD(P)-binding domain"/>
    <property type="match status" value="1"/>
</dbReference>
<dbReference type="InterPro" id="IPR022460">
    <property type="entry name" value="Flavoprotein_PP4765"/>
</dbReference>